<dbReference type="InParanoid" id="A0A0P0XG08"/>
<feature type="region of interest" description="Disordered" evidence="1">
    <location>
        <begin position="59"/>
        <end position="93"/>
    </location>
</feature>
<dbReference type="AlphaFoldDB" id="A0A0P0XG08"/>
<dbReference type="EMBL" id="AP014964">
    <property type="protein sequence ID" value="BAT05534.1"/>
    <property type="molecule type" value="Genomic_DNA"/>
</dbReference>
<feature type="non-terminal residue" evidence="2">
    <location>
        <position position="93"/>
    </location>
</feature>
<feature type="region of interest" description="Disordered" evidence="1">
    <location>
        <begin position="1"/>
        <end position="20"/>
    </location>
</feature>
<keyword evidence="3" id="KW-1185">Reference proteome</keyword>
<dbReference type="Proteomes" id="UP000059680">
    <property type="component" value="Chromosome 8"/>
</dbReference>
<feature type="compositionally biased region" description="Basic residues" evidence="1">
    <location>
        <begin position="1"/>
        <end position="11"/>
    </location>
</feature>
<dbReference type="PaxDb" id="39947-A0A0P0XG08"/>
<evidence type="ECO:0000256" key="1">
    <source>
        <dbReference type="SAM" id="MobiDB-lite"/>
    </source>
</evidence>
<evidence type="ECO:0000313" key="2">
    <source>
        <dbReference type="EMBL" id="BAT05534.1"/>
    </source>
</evidence>
<dbReference type="Gramene" id="Os08t0429225-00">
    <property type="protein sequence ID" value="Os08t0429225-00"/>
    <property type="gene ID" value="Os08g0429225"/>
</dbReference>
<name>A0A0P0XG08_ORYSJ</name>
<accession>A0A0P0XG08</accession>
<evidence type="ECO:0000313" key="3">
    <source>
        <dbReference type="Proteomes" id="UP000059680"/>
    </source>
</evidence>
<sequence length="93" mass="10987">MDKRARPRPPRRAGEARELDEEVELAGLERRVGVERPRAHPEAPDLLRLQDLVARVVAQRRRRRRRRPVLVRRPVHRHHPRRPPPPAGDRVAH</sequence>
<gene>
    <name evidence="2" type="ordered locus">Os08g0429225</name>
    <name evidence="2" type="ORF">OSNPB_080429225</name>
</gene>
<reference evidence="2 3" key="3">
    <citation type="journal article" date="2013" name="Rice">
        <title>Improvement of the Oryza sativa Nipponbare reference genome using next generation sequence and optical map data.</title>
        <authorList>
            <person name="Kawahara Y."/>
            <person name="de la Bastide M."/>
            <person name="Hamilton J.P."/>
            <person name="Kanamori H."/>
            <person name="McCombie W.R."/>
            <person name="Ouyang S."/>
            <person name="Schwartz D.C."/>
            <person name="Tanaka T."/>
            <person name="Wu J."/>
            <person name="Zhou S."/>
            <person name="Childs K.L."/>
            <person name="Davidson R.M."/>
            <person name="Lin H."/>
            <person name="Quesada-Ocampo L."/>
            <person name="Vaillancourt B."/>
            <person name="Sakai H."/>
            <person name="Lee S.S."/>
            <person name="Kim J."/>
            <person name="Numa H."/>
            <person name="Itoh T."/>
            <person name="Buell C.R."/>
            <person name="Matsumoto T."/>
        </authorList>
    </citation>
    <scope>NUCLEOTIDE SEQUENCE [LARGE SCALE GENOMIC DNA]</scope>
    <source>
        <strain evidence="3">cv. Nipponbare</strain>
    </source>
</reference>
<organism evidence="2 3">
    <name type="scientific">Oryza sativa subsp. japonica</name>
    <name type="common">Rice</name>
    <dbReference type="NCBI Taxonomy" id="39947"/>
    <lineage>
        <taxon>Eukaryota</taxon>
        <taxon>Viridiplantae</taxon>
        <taxon>Streptophyta</taxon>
        <taxon>Embryophyta</taxon>
        <taxon>Tracheophyta</taxon>
        <taxon>Spermatophyta</taxon>
        <taxon>Magnoliopsida</taxon>
        <taxon>Liliopsida</taxon>
        <taxon>Poales</taxon>
        <taxon>Poaceae</taxon>
        <taxon>BOP clade</taxon>
        <taxon>Oryzoideae</taxon>
        <taxon>Oryzeae</taxon>
        <taxon>Oryzinae</taxon>
        <taxon>Oryza</taxon>
        <taxon>Oryza sativa</taxon>
    </lineage>
</organism>
<protein>
    <submittedName>
        <fullName evidence="2">Os08g0429225 protein</fullName>
    </submittedName>
</protein>
<proteinExistence type="predicted"/>
<reference evidence="2 3" key="2">
    <citation type="journal article" date="2013" name="Plant Cell Physiol.">
        <title>Rice Annotation Project Database (RAP-DB): an integrative and interactive database for rice genomics.</title>
        <authorList>
            <person name="Sakai H."/>
            <person name="Lee S.S."/>
            <person name="Tanaka T."/>
            <person name="Numa H."/>
            <person name="Kim J."/>
            <person name="Kawahara Y."/>
            <person name="Wakimoto H."/>
            <person name="Yang C.C."/>
            <person name="Iwamoto M."/>
            <person name="Abe T."/>
            <person name="Yamada Y."/>
            <person name="Muto A."/>
            <person name="Inokuchi H."/>
            <person name="Ikemura T."/>
            <person name="Matsumoto T."/>
            <person name="Sasaki T."/>
            <person name="Itoh T."/>
        </authorList>
    </citation>
    <scope>NUCLEOTIDE SEQUENCE [LARGE SCALE GENOMIC DNA]</scope>
    <source>
        <strain evidence="3">cv. Nipponbare</strain>
    </source>
</reference>
<reference evidence="3" key="1">
    <citation type="journal article" date="2005" name="Nature">
        <title>The map-based sequence of the rice genome.</title>
        <authorList>
            <consortium name="International rice genome sequencing project (IRGSP)"/>
            <person name="Matsumoto T."/>
            <person name="Wu J."/>
            <person name="Kanamori H."/>
            <person name="Katayose Y."/>
            <person name="Fujisawa M."/>
            <person name="Namiki N."/>
            <person name="Mizuno H."/>
            <person name="Yamamoto K."/>
            <person name="Antonio B.A."/>
            <person name="Baba T."/>
            <person name="Sakata K."/>
            <person name="Nagamura Y."/>
            <person name="Aoki H."/>
            <person name="Arikawa K."/>
            <person name="Arita K."/>
            <person name="Bito T."/>
            <person name="Chiden Y."/>
            <person name="Fujitsuka N."/>
            <person name="Fukunaka R."/>
            <person name="Hamada M."/>
            <person name="Harada C."/>
            <person name="Hayashi A."/>
            <person name="Hijishita S."/>
            <person name="Honda M."/>
            <person name="Hosokawa S."/>
            <person name="Ichikawa Y."/>
            <person name="Idonuma A."/>
            <person name="Iijima M."/>
            <person name="Ikeda M."/>
            <person name="Ikeno M."/>
            <person name="Ito K."/>
            <person name="Ito S."/>
            <person name="Ito T."/>
            <person name="Ito Y."/>
            <person name="Ito Y."/>
            <person name="Iwabuchi A."/>
            <person name="Kamiya K."/>
            <person name="Karasawa W."/>
            <person name="Kurita K."/>
            <person name="Katagiri S."/>
            <person name="Kikuta A."/>
            <person name="Kobayashi H."/>
            <person name="Kobayashi N."/>
            <person name="Machita K."/>
            <person name="Maehara T."/>
            <person name="Masukawa M."/>
            <person name="Mizubayashi T."/>
            <person name="Mukai Y."/>
            <person name="Nagasaki H."/>
            <person name="Nagata Y."/>
            <person name="Naito S."/>
            <person name="Nakashima M."/>
            <person name="Nakama Y."/>
            <person name="Nakamichi Y."/>
            <person name="Nakamura M."/>
            <person name="Meguro A."/>
            <person name="Negishi M."/>
            <person name="Ohta I."/>
            <person name="Ohta T."/>
            <person name="Okamoto M."/>
            <person name="Ono N."/>
            <person name="Saji S."/>
            <person name="Sakaguchi M."/>
            <person name="Sakai K."/>
            <person name="Shibata M."/>
            <person name="Shimokawa T."/>
            <person name="Song J."/>
            <person name="Takazaki Y."/>
            <person name="Terasawa K."/>
            <person name="Tsugane M."/>
            <person name="Tsuji K."/>
            <person name="Ueda S."/>
            <person name="Waki K."/>
            <person name="Yamagata H."/>
            <person name="Yamamoto M."/>
            <person name="Yamamoto S."/>
            <person name="Yamane H."/>
            <person name="Yoshiki S."/>
            <person name="Yoshihara R."/>
            <person name="Yukawa K."/>
            <person name="Zhong H."/>
            <person name="Yano M."/>
            <person name="Yuan Q."/>
            <person name="Ouyang S."/>
            <person name="Liu J."/>
            <person name="Jones K.M."/>
            <person name="Gansberger K."/>
            <person name="Moffat K."/>
            <person name="Hill J."/>
            <person name="Bera J."/>
            <person name="Fadrosh D."/>
            <person name="Jin S."/>
            <person name="Johri S."/>
            <person name="Kim M."/>
            <person name="Overton L."/>
            <person name="Reardon M."/>
            <person name="Tsitrin T."/>
            <person name="Vuong H."/>
            <person name="Weaver B."/>
            <person name="Ciecko A."/>
            <person name="Tallon L."/>
            <person name="Jackson J."/>
            <person name="Pai G."/>
            <person name="Aken S.V."/>
            <person name="Utterback T."/>
            <person name="Reidmuller S."/>
            <person name="Feldblyum T."/>
            <person name="Hsiao J."/>
            <person name="Zismann V."/>
            <person name="Iobst S."/>
            <person name="de Vazeille A.R."/>
            <person name="Buell C.R."/>
            <person name="Ying K."/>
            <person name="Li Y."/>
            <person name="Lu T."/>
            <person name="Huang Y."/>
            <person name="Zhao Q."/>
            <person name="Feng Q."/>
            <person name="Zhang L."/>
            <person name="Zhu J."/>
            <person name="Weng Q."/>
            <person name="Mu J."/>
            <person name="Lu Y."/>
            <person name="Fan D."/>
            <person name="Liu Y."/>
            <person name="Guan J."/>
            <person name="Zhang Y."/>
            <person name="Yu S."/>
            <person name="Liu X."/>
            <person name="Zhang Y."/>
            <person name="Hong G."/>
            <person name="Han B."/>
            <person name="Choisne N."/>
            <person name="Demange N."/>
            <person name="Orjeda G."/>
            <person name="Samain S."/>
            <person name="Cattolico L."/>
            <person name="Pelletier E."/>
            <person name="Couloux A."/>
            <person name="Segurens B."/>
            <person name="Wincker P."/>
            <person name="D'Hont A."/>
            <person name="Scarpelli C."/>
            <person name="Weissenbach J."/>
            <person name="Salanoubat M."/>
            <person name="Quetier F."/>
            <person name="Yu Y."/>
            <person name="Kim H.R."/>
            <person name="Rambo T."/>
            <person name="Currie J."/>
            <person name="Collura K."/>
            <person name="Luo M."/>
            <person name="Yang T."/>
            <person name="Ammiraju J.S.S."/>
            <person name="Engler F."/>
            <person name="Soderlund C."/>
            <person name="Wing R.A."/>
            <person name="Palmer L.E."/>
            <person name="de la Bastide M."/>
            <person name="Spiegel L."/>
            <person name="Nascimento L."/>
            <person name="Zutavern T."/>
            <person name="O'Shaughnessy A."/>
            <person name="Dike S."/>
            <person name="Dedhia N."/>
            <person name="Preston R."/>
            <person name="Balija V."/>
            <person name="McCombie W.R."/>
            <person name="Chow T."/>
            <person name="Chen H."/>
            <person name="Chung M."/>
            <person name="Chen C."/>
            <person name="Shaw J."/>
            <person name="Wu H."/>
            <person name="Hsiao K."/>
            <person name="Chao Y."/>
            <person name="Chu M."/>
            <person name="Cheng C."/>
            <person name="Hour A."/>
            <person name="Lee P."/>
            <person name="Lin S."/>
            <person name="Lin Y."/>
            <person name="Liou J."/>
            <person name="Liu S."/>
            <person name="Hsing Y."/>
            <person name="Raghuvanshi S."/>
            <person name="Mohanty A."/>
            <person name="Bharti A.K."/>
            <person name="Gaur A."/>
            <person name="Gupta V."/>
            <person name="Kumar D."/>
            <person name="Ravi V."/>
            <person name="Vij S."/>
            <person name="Kapur A."/>
            <person name="Khurana P."/>
            <person name="Khurana P."/>
            <person name="Khurana J.P."/>
            <person name="Tyagi A.K."/>
            <person name="Gaikwad K."/>
            <person name="Singh A."/>
            <person name="Dalal V."/>
            <person name="Srivastava S."/>
            <person name="Dixit A."/>
            <person name="Pal A.K."/>
            <person name="Ghazi I.A."/>
            <person name="Yadav M."/>
            <person name="Pandit A."/>
            <person name="Bhargava A."/>
            <person name="Sureshbabu K."/>
            <person name="Batra K."/>
            <person name="Sharma T.R."/>
            <person name="Mohapatra T."/>
            <person name="Singh N.K."/>
            <person name="Messing J."/>
            <person name="Nelson A.B."/>
            <person name="Fuks G."/>
            <person name="Kavchok S."/>
            <person name="Keizer G."/>
            <person name="Linton E."/>
            <person name="Llaca V."/>
            <person name="Song R."/>
            <person name="Tanyolac B."/>
            <person name="Young S."/>
            <person name="Ho-Il K."/>
            <person name="Hahn J.H."/>
            <person name="Sangsakoo G."/>
            <person name="Vanavichit A."/>
            <person name="de Mattos Luiz.A.T."/>
            <person name="Zimmer P.D."/>
            <person name="Malone G."/>
            <person name="Dellagostin O."/>
            <person name="de Oliveira A.C."/>
            <person name="Bevan M."/>
            <person name="Bancroft I."/>
            <person name="Minx P."/>
            <person name="Cordum H."/>
            <person name="Wilson R."/>
            <person name="Cheng Z."/>
            <person name="Jin W."/>
            <person name="Jiang J."/>
            <person name="Leong S.A."/>
            <person name="Iwama H."/>
            <person name="Gojobori T."/>
            <person name="Itoh T."/>
            <person name="Niimura Y."/>
            <person name="Fujii Y."/>
            <person name="Habara T."/>
            <person name="Sakai H."/>
            <person name="Sato Y."/>
            <person name="Wilson G."/>
            <person name="Kumar K."/>
            <person name="McCouch S."/>
            <person name="Juretic N."/>
            <person name="Hoen D."/>
            <person name="Wright S."/>
            <person name="Bruskiewich R."/>
            <person name="Bureau T."/>
            <person name="Miyao A."/>
            <person name="Hirochika H."/>
            <person name="Nishikawa T."/>
            <person name="Kadowaki K."/>
            <person name="Sugiura M."/>
            <person name="Burr B."/>
            <person name="Sasaki T."/>
        </authorList>
    </citation>
    <scope>NUCLEOTIDE SEQUENCE [LARGE SCALE GENOMIC DNA]</scope>
    <source>
        <strain evidence="3">cv. Nipponbare</strain>
    </source>
</reference>
<feature type="compositionally biased region" description="Basic residues" evidence="1">
    <location>
        <begin position="59"/>
        <end position="82"/>
    </location>
</feature>